<dbReference type="EMBL" id="AP025591">
    <property type="protein sequence ID" value="BDG03524.1"/>
    <property type="molecule type" value="Genomic_DNA"/>
</dbReference>
<dbReference type="InterPro" id="IPR025961">
    <property type="entry name" value="Metal_resist"/>
</dbReference>
<evidence type="ECO:0008006" key="3">
    <source>
        <dbReference type="Google" id="ProtNLM"/>
    </source>
</evidence>
<sequence length="153" mass="16389">MSPFVSGALGAVTILLLAGLARRAVWHRRFRRFQGGRPFLLRGLFRRLGTRPEQEQVVTAEADALAAALGALRGDAVALRTDLAALLAEPALDSARLDAALDARLARLAEVKARLAGALARIHATLDPEQRTRLAELVRSGPHRRHAHAGGAC</sequence>
<dbReference type="RefSeq" id="WP_248361605.1">
    <property type="nucleotide sequence ID" value="NZ_AP025591.1"/>
</dbReference>
<proteinExistence type="predicted"/>
<evidence type="ECO:0000313" key="2">
    <source>
        <dbReference type="Proteomes" id="UP001162891"/>
    </source>
</evidence>
<dbReference type="Proteomes" id="UP001162891">
    <property type="component" value="Chromosome"/>
</dbReference>
<dbReference type="Pfam" id="PF13801">
    <property type="entry name" value="Metal_resist"/>
    <property type="match status" value="1"/>
</dbReference>
<keyword evidence="2" id="KW-1185">Reference proteome</keyword>
<dbReference type="Gene3D" id="1.20.120.1490">
    <property type="match status" value="1"/>
</dbReference>
<gene>
    <name evidence="1" type="ORF">AMOR_25200</name>
</gene>
<evidence type="ECO:0000313" key="1">
    <source>
        <dbReference type="EMBL" id="BDG03524.1"/>
    </source>
</evidence>
<accession>A0ABN6MUP4</accession>
<reference evidence="2" key="1">
    <citation type="journal article" date="2022" name="Int. J. Syst. Evol. Microbiol.">
        <title>Anaeromyxobacter oryzae sp. nov., Anaeromyxobacter diazotrophicus sp. nov. and Anaeromyxobacter paludicola sp. nov., isolated from paddy soils.</title>
        <authorList>
            <person name="Itoh H."/>
            <person name="Xu Z."/>
            <person name="Mise K."/>
            <person name="Masuda Y."/>
            <person name="Ushijima N."/>
            <person name="Hayakawa C."/>
            <person name="Shiratori Y."/>
            <person name="Senoo K."/>
        </authorList>
    </citation>
    <scope>NUCLEOTIDE SEQUENCE [LARGE SCALE GENOMIC DNA]</scope>
    <source>
        <strain evidence="2">Red232</strain>
    </source>
</reference>
<name>A0ABN6MUP4_9BACT</name>
<organism evidence="1 2">
    <name type="scientific">Anaeromyxobacter oryzae</name>
    <dbReference type="NCBI Taxonomy" id="2918170"/>
    <lineage>
        <taxon>Bacteria</taxon>
        <taxon>Pseudomonadati</taxon>
        <taxon>Myxococcota</taxon>
        <taxon>Myxococcia</taxon>
        <taxon>Myxococcales</taxon>
        <taxon>Cystobacterineae</taxon>
        <taxon>Anaeromyxobacteraceae</taxon>
        <taxon>Anaeromyxobacter</taxon>
    </lineage>
</organism>
<protein>
    <recommendedName>
        <fullName evidence="3">Periplasmic heavy metal sensor</fullName>
    </recommendedName>
</protein>